<dbReference type="CDD" id="cd02440">
    <property type="entry name" value="AdoMet_MTases"/>
    <property type="match status" value="1"/>
</dbReference>
<gene>
    <name evidence="2" type="ORF">TrCOL_g10913</name>
</gene>
<keyword evidence="1" id="KW-0732">Signal</keyword>
<dbReference type="InterPro" id="IPR019410">
    <property type="entry name" value="Methyltransf_16"/>
</dbReference>
<dbReference type="InterPro" id="IPR029063">
    <property type="entry name" value="SAM-dependent_MTases_sf"/>
</dbReference>
<dbReference type="EMBL" id="BRYA01000646">
    <property type="protein sequence ID" value="GMI27600.1"/>
    <property type="molecule type" value="Genomic_DNA"/>
</dbReference>
<proteinExistence type="predicted"/>
<protein>
    <submittedName>
        <fullName evidence="2">Uncharacterized protein</fullName>
    </submittedName>
</protein>
<dbReference type="Gene3D" id="3.40.50.150">
    <property type="entry name" value="Vaccinia Virus protein VP39"/>
    <property type="match status" value="1"/>
</dbReference>
<dbReference type="SUPFAM" id="SSF53335">
    <property type="entry name" value="S-adenosyl-L-methionine-dependent methyltransferases"/>
    <property type="match status" value="1"/>
</dbReference>
<comment type="caution">
    <text evidence="2">The sequence shown here is derived from an EMBL/GenBank/DDBJ whole genome shotgun (WGS) entry which is preliminary data.</text>
</comment>
<evidence type="ECO:0000256" key="1">
    <source>
        <dbReference type="SAM" id="SignalP"/>
    </source>
</evidence>
<accession>A0A9W7L446</accession>
<dbReference type="AlphaFoldDB" id="A0A9W7L446"/>
<dbReference type="PANTHER" id="PTHR14614">
    <property type="entry name" value="HEPATOCELLULAR CARCINOMA-ASSOCIATED ANTIGEN"/>
    <property type="match status" value="1"/>
</dbReference>
<organism evidence="2 3">
    <name type="scientific">Triparma columacea</name>
    <dbReference type="NCBI Taxonomy" id="722753"/>
    <lineage>
        <taxon>Eukaryota</taxon>
        <taxon>Sar</taxon>
        <taxon>Stramenopiles</taxon>
        <taxon>Ochrophyta</taxon>
        <taxon>Bolidophyceae</taxon>
        <taxon>Parmales</taxon>
        <taxon>Triparmaceae</taxon>
        <taxon>Triparma</taxon>
    </lineage>
</organism>
<dbReference type="Pfam" id="PF10294">
    <property type="entry name" value="Methyltransf_16"/>
    <property type="match status" value="1"/>
</dbReference>
<reference evidence="3" key="1">
    <citation type="journal article" date="2023" name="Commun. Biol.">
        <title>Genome analysis of Parmales, the sister group of diatoms, reveals the evolutionary specialization of diatoms from phago-mixotrophs to photoautotrophs.</title>
        <authorList>
            <person name="Ban H."/>
            <person name="Sato S."/>
            <person name="Yoshikawa S."/>
            <person name="Yamada K."/>
            <person name="Nakamura Y."/>
            <person name="Ichinomiya M."/>
            <person name="Sato N."/>
            <person name="Blanc-Mathieu R."/>
            <person name="Endo H."/>
            <person name="Kuwata A."/>
            <person name="Ogata H."/>
        </authorList>
    </citation>
    <scope>NUCLEOTIDE SEQUENCE [LARGE SCALE GENOMIC DNA]</scope>
</reference>
<feature type="chain" id="PRO_5040723720" evidence="1">
    <location>
        <begin position="26"/>
        <end position="284"/>
    </location>
</feature>
<dbReference type="Proteomes" id="UP001165065">
    <property type="component" value="Unassembled WGS sequence"/>
</dbReference>
<name>A0A9W7L446_9STRA</name>
<keyword evidence="3" id="KW-1185">Reference proteome</keyword>
<evidence type="ECO:0000313" key="2">
    <source>
        <dbReference type="EMBL" id="GMI27600.1"/>
    </source>
</evidence>
<dbReference type="PANTHER" id="PTHR14614:SF132">
    <property type="entry name" value="PROTEIN-LYSINE METHYLTRANSFERASE C42C1.13"/>
    <property type="match status" value="1"/>
</dbReference>
<sequence>MRPTRRGCLGTICVSFFATTTRTAADDKGICDGDRLGMEATVPGAYMNPCYTLPSRSVKQGDGSILTVDQASTSQGMTGRTGVAVWNSCLLLSRFIANLASSPQLLSLFEGRDVLELGCGTGLASLVAAPLANTVLATDGNSEVVELARKNSEKNANSRPRDNVRVTEMKWGSMGVPTELYSAVDTVFGSDLTYNSGSWRALGETISAVLRPRSGKVVYLATGHEGFKVQGELDGFLSVMVGEGLKLNKPLTDAANELLGRLLSQEERAMLASTGGARIVILES</sequence>
<dbReference type="OrthoDB" id="413520at2759"/>
<evidence type="ECO:0000313" key="3">
    <source>
        <dbReference type="Proteomes" id="UP001165065"/>
    </source>
</evidence>
<feature type="signal peptide" evidence="1">
    <location>
        <begin position="1"/>
        <end position="25"/>
    </location>
</feature>